<gene>
    <name evidence="4" type="ORF">GCM10011613_05030</name>
</gene>
<dbReference type="PANTHER" id="PTHR10655">
    <property type="entry name" value="LYSOPHOSPHOLIPASE-RELATED"/>
    <property type="match status" value="1"/>
</dbReference>
<dbReference type="InterPro" id="IPR029058">
    <property type="entry name" value="AB_hydrolase_fold"/>
</dbReference>
<dbReference type="SUPFAM" id="SSF53474">
    <property type="entry name" value="alpha/beta-Hydrolases"/>
    <property type="match status" value="1"/>
</dbReference>
<keyword evidence="2" id="KW-0378">Hydrolase</keyword>
<dbReference type="InterPro" id="IPR003140">
    <property type="entry name" value="PLipase/COase/thioEstase"/>
</dbReference>
<organism evidence="4 5">
    <name type="scientific">Cellvibrio zantedeschiae</name>
    <dbReference type="NCBI Taxonomy" id="1237077"/>
    <lineage>
        <taxon>Bacteria</taxon>
        <taxon>Pseudomonadati</taxon>
        <taxon>Pseudomonadota</taxon>
        <taxon>Gammaproteobacteria</taxon>
        <taxon>Cellvibrionales</taxon>
        <taxon>Cellvibrionaceae</taxon>
        <taxon>Cellvibrio</taxon>
    </lineage>
</organism>
<dbReference type="RefSeq" id="WP_189415801.1">
    <property type="nucleotide sequence ID" value="NZ_BMYZ01000001.1"/>
</dbReference>
<proteinExistence type="inferred from homology"/>
<name>A0ABQ3ASU6_9GAMM</name>
<accession>A0ABQ3ASU6</accession>
<dbReference type="InterPro" id="IPR050565">
    <property type="entry name" value="LYPA1-2/EST-like"/>
</dbReference>
<evidence type="ECO:0000313" key="4">
    <source>
        <dbReference type="EMBL" id="GGY64265.1"/>
    </source>
</evidence>
<evidence type="ECO:0000259" key="3">
    <source>
        <dbReference type="Pfam" id="PF02230"/>
    </source>
</evidence>
<protein>
    <submittedName>
        <fullName evidence="4">Phospholipase/carboxylesterase</fullName>
    </submittedName>
</protein>
<sequence length="220" mass="24512">MNYLPCIEVQSNPKIAVSASVIWLHGLGADGNDFAPLARELRLPENLNVRFIFPNAPSIPVTVNNGYVMPAWYDIFELTLDRKIDATQLRANAEKIHALIEREIERGVPSEKIVIAGFSQGGAVAYEAALSYGKPLAGLLALSTYFATTETLIENSANKQIPILIQHGSGDFVVDEVLGQRAYRELSDRGYSVKYETYNMDHTVCAEQVDDIRKWLLERI</sequence>
<dbReference type="Pfam" id="PF02230">
    <property type="entry name" value="Abhydrolase_2"/>
    <property type="match status" value="1"/>
</dbReference>
<reference evidence="5" key="1">
    <citation type="journal article" date="2019" name="Int. J. Syst. Evol. Microbiol.">
        <title>The Global Catalogue of Microorganisms (GCM) 10K type strain sequencing project: providing services to taxonomists for standard genome sequencing and annotation.</title>
        <authorList>
            <consortium name="The Broad Institute Genomics Platform"/>
            <consortium name="The Broad Institute Genome Sequencing Center for Infectious Disease"/>
            <person name="Wu L."/>
            <person name="Ma J."/>
        </authorList>
    </citation>
    <scope>NUCLEOTIDE SEQUENCE [LARGE SCALE GENOMIC DNA]</scope>
    <source>
        <strain evidence="5">KCTC 32239</strain>
    </source>
</reference>
<evidence type="ECO:0000256" key="2">
    <source>
        <dbReference type="ARBA" id="ARBA00022801"/>
    </source>
</evidence>
<dbReference type="Proteomes" id="UP000619761">
    <property type="component" value="Unassembled WGS sequence"/>
</dbReference>
<comment type="similarity">
    <text evidence="1">Belongs to the AB hydrolase superfamily. AB hydrolase 2 family.</text>
</comment>
<feature type="domain" description="Phospholipase/carboxylesterase/thioesterase" evidence="3">
    <location>
        <begin position="12"/>
        <end position="216"/>
    </location>
</feature>
<comment type="caution">
    <text evidence="4">The sequence shown here is derived from an EMBL/GenBank/DDBJ whole genome shotgun (WGS) entry which is preliminary data.</text>
</comment>
<dbReference type="PANTHER" id="PTHR10655:SF17">
    <property type="entry name" value="LYSOPHOSPHOLIPASE-LIKE PROTEIN 1"/>
    <property type="match status" value="1"/>
</dbReference>
<evidence type="ECO:0000313" key="5">
    <source>
        <dbReference type="Proteomes" id="UP000619761"/>
    </source>
</evidence>
<evidence type="ECO:0000256" key="1">
    <source>
        <dbReference type="ARBA" id="ARBA00006499"/>
    </source>
</evidence>
<dbReference type="Gene3D" id="3.40.50.1820">
    <property type="entry name" value="alpha/beta hydrolase"/>
    <property type="match status" value="1"/>
</dbReference>
<keyword evidence="5" id="KW-1185">Reference proteome</keyword>
<dbReference type="EMBL" id="BMYZ01000001">
    <property type="protein sequence ID" value="GGY64265.1"/>
    <property type="molecule type" value="Genomic_DNA"/>
</dbReference>